<keyword evidence="3" id="KW-0249">Electron transport</keyword>
<dbReference type="InterPro" id="IPR001709">
    <property type="entry name" value="Flavoprot_Pyr_Nucl_cyt_Rdtase"/>
</dbReference>
<evidence type="ECO:0000256" key="3">
    <source>
        <dbReference type="ARBA" id="ARBA00022982"/>
    </source>
</evidence>
<dbReference type="EMBL" id="CP012900">
    <property type="protein sequence ID" value="ALJ29071.1"/>
    <property type="molecule type" value="Genomic_DNA"/>
</dbReference>
<dbReference type="SUPFAM" id="SSF63380">
    <property type="entry name" value="Riboflavin synthase domain-like"/>
    <property type="match status" value="1"/>
</dbReference>
<evidence type="ECO:0000256" key="4">
    <source>
        <dbReference type="ARBA" id="ARBA00023797"/>
    </source>
</evidence>
<dbReference type="PRINTS" id="PR00369">
    <property type="entry name" value="FLAVODOXIN"/>
</dbReference>
<sequence length="452" mass="49578">MVWASQTGFARQLAGHTAQSLRDGGCRVRLRALDQVDAALLAGTRKALFIASTTGEGDPPDHALAFLGQVMRQAPALPDLQYAVLALGDRSYADYCAFGHRLDDWLRRQGAQPLFDTVEVDNADPAALRHWQQLLAQFGDGSIQADWSTPDYQPWVLQARTRSNPGSVGGPVFQLCLQPADGELPVWQAGDIAEIGPRHAPATVEQWMRAHALDTQATLADGRLLRERLATARLPDTLDGNAPEAIAAALQPLPHREYSIASLPSENHLRLLLRRQSHPDGTPGLASGWLCDHAAIGARIDLRLRSNPNFHPPAGDAPLVLIGNGTGIAGLRAHLRARIDAGARRNWLLFGERNHAHDFHFGEELEQWRRNGWIEHLDAVFSRDGGPHRYVQDALAAQAARLRRWVDDGATVLVCGSLQGMAPAVDAVIAQALGSQCKEQLVMQRRYRRDVY</sequence>
<gene>
    <name evidence="7" type="ORF">AOT14_27120</name>
</gene>
<evidence type="ECO:0000256" key="2">
    <source>
        <dbReference type="ARBA" id="ARBA00022643"/>
    </source>
</evidence>
<dbReference type="PANTHER" id="PTHR19384">
    <property type="entry name" value="NITRIC OXIDE SYNTHASE-RELATED"/>
    <property type="match status" value="1"/>
</dbReference>
<keyword evidence="8" id="KW-1185">Reference proteome</keyword>
<accession>A0A0S1B1Y8</accession>
<proteinExistence type="predicted"/>
<keyword evidence="2" id="KW-0288">FMN</keyword>
<dbReference type="GO" id="GO:0050660">
    <property type="term" value="F:flavin adenine dinucleotide binding"/>
    <property type="evidence" value="ECO:0007669"/>
    <property type="project" value="TreeGrafter"/>
</dbReference>
<evidence type="ECO:0000259" key="6">
    <source>
        <dbReference type="PROSITE" id="PS51384"/>
    </source>
</evidence>
<evidence type="ECO:0000259" key="5">
    <source>
        <dbReference type="PROSITE" id="PS50902"/>
    </source>
</evidence>
<dbReference type="GO" id="GO:0010181">
    <property type="term" value="F:FMN binding"/>
    <property type="evidence" value="ECO:0007669"/>
    <property type="project" value="InterPro"/>
</dbReference>
<dbReference type="Pfam" id="PF00258">
    <property type="entry name" value="Flavodoxin_1"/>
    <property type="match status" value="1"/>
</dbReference>
<dbReference type="Proteomes" id="UP000061010">
    <property type="component" value="Chromosome"/>
</dbReference>
<evidence type="ECO:0000256" key="1">
    <source>
        <dbReference type="ARBA" id="ARBA00022630"/>
    </source>
</evidence>
<dbReference type="KEGG" id="sacz:AOT14_27120"/>
<dbReference type="SUPFAM" id="SSF52343">
    <property type="entry name" value="Ferredoxin reductase-like, C-terminal NADP-linked domain"/>
    <property type="match status" value="1"/>
</dbReference>
<dbReference type="EC" id="1.6.2.4" evidence="4"/>
<name>A0A0S1B1Y8_9GAMM</name>
<evidence type="ECO:0000313" key="7">
    <source>
        <dbReference type="EMBL" id="ALJ29071.1"/>
    </source>
</evidence>
<dbReference type="InterPro" id="IPR017938">
    <property type="entry name" value="Riboflavin_synthase-like_b-brl"/>
</dbReference>
<dbReference type="PRINTS" id="PR00371">
    <property type="entry name" value="FPNCR"/>
</dbReference>
<dbReference type="PROSITE" id="PS51384">
    <property type="entry name" value="FAD_FR"/>
    <property type="match status" value="1"/>
</dbReference>
<protein>
    <recommendedName>
        <fullName evidence="4">NADPH--hemoprotein reductase</fullName>
        <ecNumber evidence="4">1.6.2.4</ecNumber>
    </recommendedName>
</protein>
<organism evidence="7 8">
    <name type="scientific">Stenotrophomonas acidaminiphila</name>
    <dbReference type="NCBI Taxonomy" id="128780"/>
    <lineage>
        <taxon>Bacteria</taxon>
        <taxon>Pseudomonadati</taxon>
        <taxon>Pseudomonadota</taxon>
        <taxon>Gammaproteobacteria</taxon>
        <taxon>Lysobacterales</taxon>
        <taxon>Lysobacteraceae</taxon>
        <taxon>Stenotrophomonas</taxon>
    </lineage>
</organism>
<dbReference type="InterPro" id="IPR001094">
    <property type="entry name" value="Flavdoxin-like"/>
</dbReference>
<dbReference type="AlphaFoldDB" id="A0A0S1B1Y8"/>
<reference evidence="7 8" key="1">
    <citation type="journal article" date="2015" name="Genome Announc.">
        <title>Complete Genome Sequencing of Stenotrophomonas acidaminiphila ZAC14D2_NAIMI4_2, a Multidrug-Resistant Strain Isolated from Sediments of a Polluted River in Mexico, Uncovers New Antibiotic Resistance Genes and a Novel Class-II Lasso Peptide Biosynthesis Gene Cluster.</title>
        <authorList>
            <person name="Vinuesa P."/>
            <person name="Ochoa-Sanchez L.E."/>
        </authorList>
    </citation>
    <scope>NUCLEOTIDE SEQUENCE [LARGE SCALE GENOMIC DNA]</scope>
    <source>
        <strain evidence="7 8">ZAC14D2_NAIMI4_2</strain>
    </source>
</reference>
<feature type="domain" description="FAD-binding FR-type" evidence="6">
    <location>
        <begin position="150"/>
        <end position="313"/>
    </location>
</feature>
<evidence type="ECO:0000313" key="8">
    <source>
        <dbReference type="Proteomes" id="UP000061010"/>
    </source>
</evidence>
<dbReference type="CDD" id="cd06200">
    <property type="entry name" value="SiR_like1"/>
    <property type="match status" value="1"/>
</dbReference>
<dbReference type="Gene3D" id="2.40.30.10">
    <property type="entry name" value="Translation factors"/>
    <property type="match status" value="1"/>
</dbReference>
<dbReference type="GO" id="GO:0003958">
    <property type="term" value="F:NADPH-hemoprotein reductase activity"/>
    <property type="evidence" value="ECO:0007669"/>
    <property type="project" value="UniProtKB-EC"/>
</dbReference>
<dbReference type="InterPro" id="IPR008254">
    <property type="entry name" value="Flavodoxin/NO_synth"/>
</dbReference>
<dbReference type="Pfam" id="PF00175">
    <property type="entry name" value="NAD_binding_1"/>
    <property type="match status" value="1"/>
</dbReference>
<dbReference type="Gene3D" id="3.40.50.80">
    <property type="entry name" value="Nucleotide-binding domain of ferredoxin-NADP reductase (FNR) module"/>
    <property type="match status" value="1"/>
</dbReference>
<feature type="domain" description="Flavodoxin-like" evidence="5">
    <location>
        <begin position="1"/>
        <end position="136"/>
    </location>
</feature>
<dbReference type="SUPFAM" id="SSF52218">
    <property type="entry name" value="Flavoproteins"/>
    <property type="match status" value="1"/>
</dbReference>
<dbReference type="InterPro" id="IPR001433">
    <property type="entry name" value="OxRdtase_FAD/NAD-bd"/>
</dbReference>
<keyword evidence="1" id="KW-0285">Flavoprotein</keyword>
<dbReference type="PROSITE" id="PS50902">
    <property type="entry name" value="FLAVODOXIN_LIKE"/>
    <property type="match status" value="1"/>
</dbReference>
<dbReference type="Gene3D" id="3.40.50.360">
    <property type="match status" value="1"/>
</dbReference>
<dbReference type="InterPro" id="IPR029039">
    <property type="entry name" value="Flavoprotein-like_sf"/>
</dbReference>
<dbReference type="GO" id="GO:0005829">
    <property type="term" value="C:cytosol"/>
    <property type="evidence" value="ECO:0007669"/>
    <property type="project" value="TreeGrafter"/>
</dbReference>
<dbReference type="PATRIC" id="fig|128780.6.peg.2738"/>
<dbReference type="InterPro" id="IPR039261">
    <property type="entry name" value="FNR_nucleotide-bd"/>
</dbReference>
<keyword evidence="3" id="KW-0813">Transport</keyword>
<dbReference type="PANTHER" id="PTHR19384:SF17">
    <property type="entry name" value="NADPH--CYTOCHROME P450 REDUCTASE"/>
    <property type="match status" value="1"/>
</dbReference>
<dbReference type="InterPro" id="IPR017927">
    <property type="entry name" value="FAD-bd_FR_type"/>
</dbReference>